<accession>A0AA36NI46</accession>
<name>A0AA36NI46_9DINO</name>
<comment type="caution">
    <text evidence="3">The sequence shown here is derived from an EMBL/GenBank/DDBJ whole genome shotgun (WGS) entry which is preliminary data.</text>
</comment>
<feature type="region of interest" description="Disordered" evidence="1">
    <location>
        <begin position="895"/>
        <end position="918"/>
    </location>
</feature>
<gene>
    <name evidence="3" type="ORF">EVOR1521_LOCUS27039</name>
</gene>
<keyword evidence="2" id="KW-0812">Transmembrane</keyword>
<organism evidence="3 4">
    <name type="scientific">Effrenium voratum</name>
    <dbReference type="NCBI Taxonomy" id="2562239"/>
    <lineage>
        <taxon>Eukaryota</taxon>
        <taxon>Sar</taxon>
        <taxon>Alveolata</taxon>
        <taxon>Dinophyceae</taxon>
        <taxon>Suessiales</taxon>
        <taxon>Symbiodiniaceae</taxon>
        <taxon>Effrenium</taxon>
    </lineage>
</organism>
<dbReference type="AlphaFoldDB" id="A0AA36NI46"/>
<evidence type="ECO:0000313" key="3">
    <source>
        <dbReference type="EMBL" id="CAJ1404631.1"/>
    </source>
</evidence>
<keyword evidence="2" id="KW-0472">Membrane</keyword>
<keyword evidence="2" id="KW-1133">Transmembrane helix</keyword>
<protein>
    <submittedName>
        <fullName evidence="3">Uncharacterized protein</fullName>
    </submittedName>
</protein>
<reference evidence="3" key="1">
    <citation type="submission" date="2023-08" db="EMBL/GenBank/DDBJ databases">
        <authorList>
            <person name="Chen Y."/>
            <person name="Shah S."/>
            <person name="Dougan E. K."/>
            <person name="Thang M."/>
            <person name="Chan C."/>
        </authorList>
    </citation>
    <scope>NUCLEOTIDE SEQUENCE</scope>
</reference>
<evidence type="ECO:0000256" key="2">
    <source>
        <dbReference type="SAM" id="Phobius"/>
    </source>
</evidence>
<proteinExistence type="predicted"/>
<evidence type="ECO:0000313" key="4">
    <source>
        <dbReference type="Proteomes" id="UP001178507"/>
    </source>
</evidence>
<sequence>MTEKLGKVYEKTFAEIRSSLSGDTYANVHDWMQAEYLANPAQLMSELKELEGECRQILGLPGSSNIQSTVPDSLVTDQDVPRRFKLALWQFGFLAESQLKGPVQSYAVSLTCTQRDNLQKLMVFKRGSEVQPFTVALAIGSATVMSCFLFAIFSKRLDILAEHITDEELQRELALRLMKTLVLHTTSSGDDNPDRRMLQSLGEKRAAAQRTHPSPFQHWSREQRLRDLIREQNASAVSKARVGTEEMSVMIFLDSPETRKIIAAAHQSEAPQFTAFPLSLLTKDFLHPKKEENPVWHAIHGHSWEKVEWWARRVYGKWEHKISQVIQAGQVPAVKSSTGCAPFRDSGKELEIYCMAQLMQHYNHAFVKMLPQDRYKELMTMWNSGLVDSKVMPAIMAKRKEFEPRDLAFLALQDDRAPRNFLNPAGTAEKQEALKRLVKQLQHEQRAWRVYLQKAKASDDMQRGDWNVQVARQQERLEEAWQSLSSAWCVTTAAKDLSTAMPHVAAHRHMLADAADAVQVHQVVQVFEWNIPKAGGEASKKAEEAAKAIALSCSTDPQMAIHIVIPPCQPCCGKMDSSGDERVESTARHVELWLDQLSKPEHKLLIRKVRVTWSAETFYSPERELAWEAWITLSSTTRVPNKASSFNHVLGNSPLLKRGAFPVFINAMARKDFRNWKVPLGFDGAGGSNNALSIEQLQWFSGSELHSQFLRHLFMGSSLGKQSRVQVIDMFLLDDQPGTSVVDLNCLSDRGLPQVGYCGIVWIQEKALVRQGFGVQKCFWEAFHLQVPRAFRNVILENVTTSLSNMYKEKLRQKTLLLETGVVVPEVGQGAGAQHAKPEYDPKDFELCWPRANQELPLRQTTVDQAEKLNGISITDSSGQGIQWSSLQKAHNDEFCPSGEAYNPASNKRSPECSTEPPDGLLSTGVATDDFQLILAPDGSLYVKALKDSCLESSAALFLCKGTYKTGATAKAEKGKPGSAFIPSEMSQDTLVVVDLGGTRCPNGAPPSFPVPLGAALQWFAGARLQVGAIFKHKVFEVEGKFKVAATDDVIYQLDVSRKDMDPKAVIAKEALSSYVDYSKLTHLKAIQRVKYDESGKALKQGIPAVHASQSIRLKKDEVYKM</sequence>
<feature type="transmembrane region" description="Helical" evidence="2">
    <location>
        <begin position="130"/>
        <end position="153"/>
    </location>
</feature>
<dbReference type="EMBL" id="CAUJNA010003550">
    <property type="protein sequence ID" value="CAJ1404631.1"/>
    <property type="molecule type" value="Genomic_DNA"/>
</dbReference>
<dbReference type="Proteomes" id="UP001178507">
    <property type="component" value="Unassembled WGS sequence"/>
</dbReference>
<keyword evidence="4" id="KW-1185">Reference proteome</keyword>
<evidence type="ECO:0000256" key="1">
    <source>
        <dbReference type="SAM" id="MobiDB-lite"/>
    </source>
</evidence>